<dbReference type="PANTHER" id="PTHR16201">
    <property type="entry name" value="SEVEN TRANSMEMBRANE PROTEIN 1-RELATED"/>
    <property type="match status" value="1"/>
</dbReference>
<name>A0ABR4GD60_9EURO</name>
<keyword evidence="2 5" id="KW-0812">Transmembrane</keyword>
<feature type="transmembrane region" description="Helical" evidence="5">
    <location>
        <begin position="162"/>
        <end position="182"/>
    </location>
</feature>
<accession>A0ABR4GD60</accession>
<dbReference type="Pfam" id="PF04193">
    <property type="entry name" value="PQ-loop"/>
    <property type="match status" value="1"/>
</dbReference>
<sequence>MDIPIAANILGTTGAVCWSIQLLPQIFINYRRHNTEGLQGSMMLLWASAGVPLGVYNIVEELNVALRVQAQILTFLSLVTWAQCLYYGKKYSIRKCIAAVVSLLLLLGGIEAGLIFALRVAKRRDLEGPMILMAVLSASLLAAGVLRHYWDIYVHRTVRGISFIFVGIDAAGDLFSLVSVIFERRIDVLGMVIYGTELVLWIGVFICGFAFNFLPWITEQSRKEPVEPVQERQISLHEMPSSTSVFRTASGSDVVTRRGQRRS</sequence>
<gene>
    <name evidence="6" type="ORF">BJX66DRAFT_335396</name>
</gene>
<protein>
    <submittedName>
        <fullName evidence="6">PQ loop repeat-domain-containing protein</fullName>
    </submittedName>
</protein>
<feature type="transmembrane region" description="Helical" evidence="5">
    <location>
        <begin position="130"/>
        <end position="150"/>
    </location>
</feature>
<dbReference type="SMART" id="SM00679">
    <property type="entry name" value="CTNS"/>
    <property type="match status" value="1"/>
</dbReference>
<evidence type="ECO:0000256" key="5">
    <source>
        <dbReference type="SAM" id="Phobius"/>
    </source>
</evidence>
<evidence type="ECO:0000256" key="4">
    <source>
        <dbReference type="ARBA" id="ARBA00023136"/>
    </source>
</evidence>
<keyword evidence="3 5" id="KW-1133">Transmembrane helix</keyword>
<feature type="transmembrane region" description="Helical" evidence="5">
    <location>
        <begin position="6"/>
        <end position="28"/>
    </location>
</feature>
<reference evidence="6 7" key="1">
    <citation type="submission" date="2024-07" db="EMBL/GenBank/DDBJ databases">
        <title>Section-level genome sequencing and comparative genomics of Aspergillus sections Usti and Cavernicolus.</title>
        <authorList>
            <consortium name="Lawrence Berkeley National Laboratory"/>
            <person name="Nybo J.L."/>
            <person name="Vesth T.C."/>
            <person name="Theobald S."/>
            <person name="Frisvad J.C."/>
            <person name="Larsen T.O."/>
            <person name="Kjaerboelling I."/>
            <person name="Rothschild-Mancinelli K."/>
            <person name="Lyhne E.K."/>
            <person name="Kogle M.E."/>
            <person name="Barry K."/>
            <person name="Clum A."/>
            <person name="Na H."/>
            <person name="Ledsgaard L."/>
            <person name="Lin J."/>
            <person name="Lipzen A."/>
            <person name="Kuo A."/>
            <person name="Riley R."/>
            <person name="Mondo S."/>
            <person name="Labutti K."/>
            <person name="Haridas S."/>
            <person name="Pangalinan J."/>
            <person name="Salamov A.A."/>
            <person name="Simmons B.A."/>
            <person name="Magnuson J.K."/>
            <person name="Chen J."/>
            <person name="Drula E."/>
            <person name="Henrissat B."/>
            <person name="Wiebenga A."/>
            <person name="Lubbers R.J."/>
            <person name="Gomes A.C."/>
            <person name="Makela M.R."/>
            <person name="Stajich J."/>
            <person name="Grigoriev I.V."/>
            <person name="Mortensen U.H."/>
            <person name="De Vries R.P."/>
            <person name="Baker S.E."/>
            <person name="Andersen M.R."/>
        </authorList>
    </citation>
    <scope>NUCLEOTIDE SEQUENCE [LARGE SCALE GENOMIC DNA]</scope>
    <source>
        <strain evidence="6 7">CBS 209.92</strain>
    </source>
</reference>
<feature type="transmembrane region" description="Helical" evidence="5">
    <location>
        <begin position="188"/>
        <end position="214"/>
    </location>
</feature>
<dbReference type="InterPro" id="IPR006603">
    <property type="entry name" value="PQ-loop_rpt"/>
</dbReference>
<dbReference type="InterPro" id="IPR051415">
    <property type="entry name" value="LAAT-1"/>
</dbReference>
<dbReference type="PANTHER" id="PTHR16201:SF37">
    <property type="entry name" value="PQ-LOOP REPEAT-CONTAINING PROTEIN"/>
    <property type="match status" value="1"/>
</dbReference>
<dbReference type="Proteomes" id="UP001610563">
    <property type="component" value="Unassembled WGS sequence"/>
</dbReference>
<evidence type="ECO:0000313" key="7">
    <source>
        <dbReference type="Proteomes" id="UP001610563"/>
    </source>
</evidence>
<feature type="transmembrane region" description="Helical" evidence="5">
    <location>
        <begin position="96"/>
        <end position="118"/>
    </location>
</feature>
<comment type="caution">
    <text evidence="6">The sequence shown here is derived from an EMBL/GenBank/DDBJ whole genome shotgun (WGS) entry which is preliminary data.</text>
</comment>
<evidence type="ECO:0000313" key="6">
    <source>
        <dbReference type="EMBL" id="KAL2796939.1"/>
    </source>
</evidence>
<dbReference type="Gene3D" id="1.20.1280.290">
    <property type="match status" value="1"/>
</dbReference>
<dbReference type="EMBL" id="JBFTWV010000022">
    <property type="protein sequence ID" value="KAL2796939.1"/>
    <property type="molecule type" value="Genomic_DNA"/>
</dbReference>
<feature type="transmembrane region" description="Helical" evidence="5">
    <location>
        <begin position="40"/>
        <end position="59"/>
    </location>
</feature>
<comment type="subcellular location">
    <subcellularLocation>
        <location evidence="1">Membrane</location>
        <topology evidence="1">Multi-pass membrane protein</topology>
    </subcellularLocation>
</comment>
<proteinExistence type="predicted"/>
<evidence type="ECO:0000256" key="3">
    <source>
        <dbReference type="ARBA" id="ARBA00022989"/>
    </source>
</evidence>
<evidence type="ECO:0000256" key="2">
    <source>
        <dbReference type="ARBA" id="ARBA00022692"/>
    </source>
</evidence>
<keyword evidence="4 5" id="KW-0472">Membrane</keyword>
<keyword evidence="7" id="KW-1185">Reference proteome</keyword>
<organism evidence="6 7">
    <name type="scientific">Aspergillus keveii</name>
    <dbReference type="NCBI Taxonomy" id="714993"/>
    <lineage>
        <taxon>Eukaryota</taxon>
        <taxon>Fungi</taxon>
        <taxon>Dikarya</taxon>
        <taxon>Ascomycota</taxon>
        <taxon>Pezizomycotina</taxon>
        <taxon>Eurotiomycetes</taxon>
        <taxon>Eurotiomycetidae</taxon>
        <taxon>Eurotiales</taxon>
        <taxon>Aspergillaceae</taxon>
        <taxon>Aspergillus</taxon>
        <taxon>Aspergillus subgen. Nidulantes</taxon>
    </lineage>
</organism>
<evidence type="ECO:0000256" key="1">
    <source>
        <dbReference type="ARBA" id="ARBA00004141"/>
    </source>
</evidence>